<dbReference type="EMBL" id="MU004369">
    <property type="protein sequence ID" value="KAF2654148.1"/>
    <property type="molecule type" value="Genomic_DNA"/>
</dbReference>
<sequence>MTTWIKAKSVWYKAYSMAQCYEDTTLLNILQGPHRVHLSNLLPAHFKTPNMRCSASATALCFYTVAAAAALPYNNQESFAKARTESNYAVATIQFISTNGAAPIEVEVPVGATSDKSSNPIKASKAAIIKITPGTAVGAQQDVKAAKVSCTMRIGFSSKELGPVTIAAPIELGGIQKVTGIDCDESV</sequence>
<accession>A0A6A6T5N5</accession>
<organism evidence="1 2">
    <name type="scientific">Lophiostoma macrostomum CBS 122681</name>
    <dbReference type="NCBI Taxonomy" id="1314788"/>
    <lineage>
        <taxon>Eukaryota</taxon>
        <taxon>Fungi</taxon>
        <taxon>Dikarya</taxon>
        <taxon>Ascomycota</taxon>
        <taxon>Pezizomycotina</taxon>
        <taxon>Dothideomycetes</taxon>
        <taxon>Pleosporomycetidae</taxon>
        <taxon>Pleosporales</taxon>
        <taxon>Lophiostomataceae</taxon>
        <taxon>Lophiostoma</taxon>
    </lineage>
</organism>
<proteinExistence type="predicted"/>
<protein>
    <submittedName>
        <fullName evidence="1">Uncharacterized protein</fullName>
    </submittedName>
</protein>
<reference evidence="1" key="1">
    <citation type="journal article" date="2020" name="Stud. Mycol.">
        <title>101 Dothideomycetes genomes: a test case for predicting lifestyles and emergence of pathogens.</title>
        <authorList>
            <person name="Haridas S."/>
            <person name="Albert R."/>
            <person name="Binder M."/>
            <person name="Bloem J."/>
            <person name="Labutti K."/>
            <person name="Salamov A."/>
            <person name="Andreopoulos B."/>
            <person name="Baker S."/>
            <person name="Barry K."/>
            <person name="Bills G."/>
            <person name="Bluhm B."/>
            <person name="Cannon C."/>
            <person name="Castanera R."/>
            <person name="Culley D."/>
            <person name="Daum C."/>
            <person name="Ezra D."/>
            <person name="Gonzalez J."/>
            <person name="Henrissat B."/>
            <person name="Kuo A."/>
            <person name="Liang C."/>
            <person name="Lipzen A."/>
            <person name="Lutzoni F."/>
            <person name="Magnuson J."/>
            <person name="Mondo S."/>
            <person name="Nolan M."/>
            <person name="Ohm R."/>
            <person name="Pangilinan J."/>
            <person name="Park H.-J."/>
            <person name="Ramirez L."/>
            <person name="Alfaro M."/>
            <person name="Sun H."/>
            <person name="Tritt A."/>
            <person name="Yoshinaga Y."/>
            <person name="Zwiers L.-H."/>
            <person name="Turgeon B."/>
            <person name="Goodwin S."/>
            <person name="Spatafora J."/>
            <person name="Crous P."/>
            <person name="Grigoriev I."/>
        </authorList>
    </citation>
    <scope>NUCLEOTIDE SEQUENCE</scope>
    <source>
        <strain evidence="1">CBS 122681</strain>
    </source>
</reference>
<gene>
    <name evidence="1" type="ORF">K491DRAFT_487512</name>
</gene>
<evidence type="ECO:0000313" key="2">
    <source>
        <dbReference type="Proteomes" id="UP000799324"/>
    </source>
</evidence>
<evidence type="ECO:0000313" key="1">
    <source>
        <dbReference type="EMBL" id="KAF2654148.1"/>
    </source>
</evidence>
<dbReference type="AlphaFoldDB" id="A0A6A6T5N5"/>
<keyword evidence="2" id="KW-1185">Reference proteome</keyword>
<name>A0A6A6T5N5_9PLEO</name>
<dbReference type="Proteomes" id="UP000799324">
    <property type="component" value="Unassembled WGS sequence"/>
</dbReference>